<feature type="transmembrane region" description="Helical" evidence="1">
    <location>
        <begin position="81"/>
        <end position="105"/>
    </location>
</feature>
<protein>
    <recommendedName>
        <fullName evidence="4">DUF1614 domain-containing protein</fullName>
    </recommendedName>
</protein>
<reference evidence="2 3" key="1">
    <citation type="submission" date="2017-05" db="EMBL/GenBank/DDBJ databases">
        <title>Thiocyanate degradation by Thiohalobacter thiocyanaticus FOKN1.</title>
        <authorList>
            <person name="Oshiki M."/>
            <person name="Fukushima T."/>
            <person name="Kawano S."/>
            <person name="Nakagawa J."/>
        </authorList>
    </citation>
    <scope>NUCLEOTIDE SEQUENCE [LARGE SCALE GENOMIC DNA]</scope>
    <source>
        <strain evidence="2 3">FOKN1</strain>
    </source>
</reference>
<dbReference type="RefSeq" id="WP_096367022.1">
    <property type="nucleotide sequence ID" value="NZ_AP018052.1"/>
</dbReference>
<evidence type="ECO:0000256" key="1">
    <source>
        <dbReference type="SAM" id="Phobius"/>
    </source>
</evidence>
<keyword evidence="1" id="KW-0472">Membrane</keyword>
<keyword evidence="3" id="KW-1185">Reference proteome</keyword>
<name>A0A1Z4VUY1_9GAMM</name>
<dbReference type="EMBL" id="AP018052">
    <property type="protein sequence ID" value="BAZ94994.1"/>
    <property type="molecule type" value="Genomic_DNA"/>
</dbReference>
<feature type="transmembrane region" description="Helical" evidence="1">
    <location>
        <begin position="137"/>
        <end position="157"/>
    </location>
</feature>
<evidence type="ECO:0000313" key="3">
    <source>
        <dbReference type="Proteomes" id="UP000218765"/>
    </source>
</evidence>
<evidence type="ECO:0000313" key="2">
    <source>
        <dbReference type="EMBL" id="BAZ94994.1"/>
    </source>
</evidence>
<organism evidence="2 3">
    <name type="scientific">Thiohalobacter thiocyanaticus</name>
    <dbReference type="NCBI Taxonomy" id="585455"/>
    <lineage>
        <taxon>Bacteria</taxon>
        <taxon>Pseudomonadati</taxon>
        <taxon>Pseudomonadota</taxon>
        <taxon>Gammaproteobacteria</taxon>
        <taxon>Thiohalobacterales</taxon>
        <taxon>Thiohalobacteraceae</taxon>
        <taxon>Thiohalobacter</taxon>
    </lineage>
</organism>
<dbReference type="InterPro" id="IPR011672">
    <property type="entry name" value="DUF1614"/>
</dbReference>
<keyword evidence="1" id="KW-1133">Transmembrane helix</keyword>
<keyword evidence="1" id="KW-0812">Transmembrane</keyword>
<accession>A0A1Z4VUY1</accession>
<feature type="transmembrane region" description="Helical" evidence="1">
    <location>
        <begin position="111"/>
        <end position="130"/>
    </location>
</feature>
<evidence type="ECO:0008006" key="4">
    <source>
        <dbReference type="Google" id="ProtNLM"/>
    </source>
</evidence>
<gene>
    <name evidence="2" type="ORF">FOKN1_2624</name>
</gene>
<proteinExistence type="predicted"/>
<feature type="transmembrane region" description="Helical" evidence="1">
    <location>
        <begin position="39"/>
        <end position="60"/>
    </location>
</feature>
<feature type="transmembrane region" description="Helical" evidence="1">
    <location>
        <begin position="193"/>
        <end position="215"/>
    </location>
</feature>
<dbReference type="Proteomes" id="UP000218765">
    <property type="component" value="Chromosome"/>
</dbReference>
<feature type="transmembrane region" description="Helical" evidence="1">
    <location>
        <begin position="163"/>
        <end position="181"/>
    </location>
</feature>
<dbReference type="KEGG" id="ttc:FOKN1_2624"/>
<sequence length="216" mass="22153">MPLHLLPFLFLLLLLLAVVQVGALTLAFDKLGLSPAGGFILLTASILGSLINLPLARIDTGRVEPLPRSWWAHGFLRHPPAFTGTTLVAVNVGGGLIPVAFSLYLLLTQPVSLGAALLAVAAVSLISFAFSRPVAGLGIGMPIFIAPVTAALVALLIDLEQAAPLAYIGGTLGVLVGADLLRLGDIRRLATPIASIGGAGTFDGIFITGIIAVLLT</sequence>
<dbReference type="AlphaFoldDB" id="A0A1Z4VUY1"/>
<dbReference type="OrthoDB" id="9782559at2"/>
<dbReference type="Pfam" id="PF07758">
    <property type="entry name" value="DUF1614"/>
    <property type="match status" value="1"/>
</dbReference>